<evidence type="ECO:0000313" key="3">
    <source>
        <dbReference type="Proteomes" id="UP000261284"/>
    </source>
</evidence>
<protein>
    <submittedName>
        <fullName evidence="2">Uncharacterized protein</fullName>
    </submittedName>
</protein>
<reference evidence="2 3" key="1">
    <citation type="submission" date="2018-08" db="EMBL/GenBank/DDBJ databases">
        <title>Chitinophagaceae sp. K23C18032701, a novel bacterium isolated from forest soil.</title>
        <authorList>
            <person name="Wang C."/>
        </authorList>
    </citation>
    <scope>NUCLEOTIDE SEQUENCE [LARGE SCALE GENOMIC DNA]</scope>
    <source>
        <strain evidence="2 3">K23C18032701</strain>
    </source>
</reference>
<name>A0A3E1NQQ3_9BACT</name>
<dbReference type="EMBL" id="QTJU01000001">
    <property type="protein sequence ID" value="RFM30289.1"/>
    <property type="molecule type" value="Genomic_DNA"/>
</dbReference>
<keyword evidence="3" id="KW-1185">Reference proteome</keyword>
<evidence type="ECO:0000256" key="1">
    <source>
        <dbReference type="SAM" id="SignalP"/>
    </source>
</evidence>
<sequence>MKQYLFAAACLLAIFYTGCTCNSSSNKTGETDSVQTARNIIAEDSAMLFDDTAQAFILRALQLQSLPWNRFTLEEFWAEDSIQKKPFTADTGFYNKYAGVLRWSPDSSYVLDIGSYGSVVLKDKKGNNHIVAGDPDTEVALLYPKEQQKWRLLFGGPSTHIFNAVWPDSTEVAMLGVLDREGTSNDDTLLWLIDVKGNFFRRYKWH</sequence>
<gene>
    <name evidence="2" type="ORF">DXN05_04810</name>
</gene>
<proteinExistence type="predicted"/>
<evidence type="ECO:0000313" key="2">
    <source>
        <dbReference type="EMBL" id="RFM30289.1"/>
    </source>
</evidence>
<dbReference type="Proteomes" id="UP000261284">
    <property type="component" value="Unassembled WGS sequence"/>
</dbReference>
<organism evidence="2 3">
    <name type="scientific">Deminuibacter soli</name>
    <dbReference type="NCBI Taxonomy" id="2291815"/>
    <lineage>
        <taxon>Bacteria</taxon>
        <taxon>Pseudomonadati</taxon>
        <taxon>Bacteroidota</taxon>
        <taxon>Chitinophagia</taxon>
        <taxon>Chitinophagales</taxon>
        <taxon>Chitinophagaceae</taxon>
        <taxon>Deminuibacter</taxon>
    </lineage>
</organism>
<feature type="signal peptide" evidence="1">
    <location>
        <begin position="1"/>
        <end position="22"/>
    </location>
</feature>
<keyword evidence="1" id="KW-0732">Signal</keyword>
<accession>A0A3E1NQQ3</accession>
<comment type="caution">
    <text evidence="2">The sequence shown here is derived from an EMBL/GenBank/DDBJ whole genome shotgun (WGS) entry which is preliminary data.</text>
</comment>
<dbReference type="OrthoDB" id="1450187at2"/>
<dbReference type="AlphaFoldDB" id="A0A3E1NQQ3"/>
<feature type="chain" id="PRO_5017837100" evidence="1">
    <location>
        <begin position="23"/>
        <end position="206"/>
    </location>
</feature>
<dbReference type="RefSeq" id="WP_116846045.1">
    <property type="nucleotide sequence ID" value="NZ_QTJU01000001.1"/>
</dbReference>